<organism evidence="3 4">
    <name type="scientific">Truncatella angustata</name>
    <dbReference type="NCBI Taxonomy" id="152316"/>
    <lineage>
        <taxon>Eukaryota</taxon>
        <taxon>Fungi</taxon>
        <taxon>Dikarya</taxon>
        <taxon>Ascomycota</taxon>
        <taxon>Pezizomycotina</taxon>
        <taxon>Sordariomycetes</taxon>
        <taxon>Xylariomycetidae</taxon>
        <taxon>Amphisphaeriales</taxon>
        <taxon>Sporocadaceae</taxon>
        <taxon>Truncatella</taxon>
    </lineage>
</organism>
<evidence type="ECO:0000259" key="2">
    <source>
        <dbReference type="Pfam" id="PF00561"/>
    </source>
</evidence>
<dbReference type="EMBL" id="JAGPXC010000003">
    <property type="protein sequence ID" value="KAH6655652.1"/>
    <property type="molecule type" value="Genomic_DNA"/>
</dbReference>
<dbReference type="InterPro" id="IPR000073">
    <property type="entry name" value="AB_hydrolase_1"/>
</dbReference>
<dbReference type="GeneID" id="70128771"/>
<feature type="compositionally biased region" description="Low complexity" evidence="1">
    <location>
        <begin position="11"/>
        <end position="45"/>
    </location>
</feature>
<comment type="caution">
    <text evidence="3">The sequence shown here is derived from an EMBL/GenBank/DDBJ whole genome shotgun (WGS) entry which is preliminary data.</text>
</comment>
<dbReference type="GO" id="GO:0016020">
    <property type="term" value="C:membrane"/>
    <property type="evidence" value="ECO:0007669"/>
    <property type="project" value="TreeGrafter"/>
</dbReference>
<feature type="compositionally biased region" description="Polar residues" evidence="1">
    <location>
        <begin position="46"/>
        <end position="67"/>
    </location>
</feature>
<dbReference type="SUPFAM" id="SSF53474">
    <property type="entry name" value="alpha/beta-Hydrolases"/>
    <property type="match status" value="1"/>
</dbReference>
<evidence type="ECO:0000313" key="3">
    <source>
        <dbReference type="EMBL" id="KAH6655652.1"/>
    </source>
</evidence>
<dbReference type="Proteomes" id="UP000758603">
    <property type="component" value="Unassembled WGS sequence"/>
</dbReference>
<sequence>MDSDALRRMVSTSSRSGPSITSTTSRSRGGTDTSSTSIVSSRVSVADSTWSLNSTNQPESSTESESGLNDAPRSLWFETRNPYSPVTVVMLHLLFSSHLEWAHVWPKLTEYHLLIPDLPHHSRSRHIKPFSFALSIDLIAEMIRKHAHGGRAHIVGISTGGFIAQELVRKHPDIVISVFASGCSPLRDFWLKTAQRPKLIQYGLLAMLHSPNSFFFKISGWSPEFQNDALLKEVKRNATSRLSENGTTDTAAFQSDQVNEIATKGIRIALIAAGKQDDLEGIRDTARIYSGDTNFGEGLQSRAYVVRNMIHAWNLQHPVLFAKGVQAWIEGWPMPPEFELMV</sequence>
<reference evidence="3" key="1">
    <citation type="journal article" date="2021" name="Nat. Commun.">
        <title>Genetic determinants of endophytism in the Arabidopsis root mycobiome.</title>
        <authorList>
            <person name="Mesny F."/>
            <person name="Miyauchi S."/>
            <person name="Thiergart T."/>
            <person name="Pickel B."/>
            <person name="Atanasova L."/>
            <person name="Karlsson M."/>
            <person name="Huettel B."/>
            <person name="Barry K.W."/>
            <person name="Haridas S."/>
            <person name="Chen C."/>
            <person name="Bauer D."/>
            <person name="Andreopoulos W."/>
            <person name="Pangilinan J."/>
            <person name="LaButti K."/>
            <person name="Riley R."/>
            <person name="Lipzen A."/>
            <person name="Clum A."/>
            <person name="Drula E."/>
            <person name="Henrissat B."/>
            <person name="Kohler A."/>
            <person name="Grigoriev I.V."/>
            <person name="Martin F.M."/>
            <person name="Hacquard S."/>
        </authorList>
    </citation>
    <scope>NUCLEOTIDE SEQUENCE</scope>
    <source>
        <strain evidence="3">MPI-SDFR-AT-0073</strain>
    </source>
</reference>
<feature type="region of interest" description="Disordered" evidence="1">
    <location>
        <begin position="1"/>
        <end position="69"/>
    </location>
</feature>
<name>A0A9P8UNW9_9PEZI</name>
<dbReference type="GO" id="GO:0016787">
    <property type="term" value="F:hydrolase activity"/>
    <property type="evidence" value="ECO:0007669"/>
    <property type="project" value="UniProtKB-KW"/>
</dbReference>
<dbReference type="Gene3D" id="3.40.50.1820">
    <property type="entry name" value="alpha/beta hydrolase"/>
    <property type="match status" value="1"/>
</dbReference>
<dbReference type="PANTHER" id="PTHR43798:SF33">
    <property type="entry name" value="HYDROLASE, PUTATIVE (AFU_ORTHOLOGUE AFUA_2G14860)-RELATED"/>
    <property type="match status" value="1"/>
</dbReference>
<dbReference type="OrthoDB" id="8119704at2759"/>
<dbReference type="RefSeq" id="XP_045959917.1">
    <property type="nucleotide sequence ID" value="XM_046099879.1"/>
</dbReference>
<keyword evidence="4" id="KW-1185">Reference proteome</keyword>
<proteinExistence type="predicted"/>
<dbReference type="InterPro" id="IPR050266">
    <property type="entry name" value="AB_hydrolase_sf"/>
</dbReference>
<keyword evidence="3" id="KW-0378">Hydrolase</keyword>
<dbReference type="PANTHER" id="PTHR43798">
    <property type="entry name" value="MONOACYLGLYCEROL LIPASE"/>
    <property type="match status" value="1"/>
</dbReference>
<protein>
    <submittedName>
        <fullName evidence="3">Alpha/Beta hydrolase protein</fullName>
    </submittedName>
</protein>
<accession>A0A9P8UNW9</accession>
<feature type="domain" description="AB hydrolase-1" evidence="2">
    <location>
        <begin position="87"/>
        <end position="183"/>
    </location>
</feature>
<dbReference type="InterPro" id="IPR029058">
    <property type="entry name" value="AB_hydrolase_fold"/>
</dbReference>
<evidence type="ECO:0000313" key="4">
    <source>
        <dbReference type="Proteomes" id="UP000758603"/>
    </source>
</evidence>
<gene>
    <name evidence="3" type="ORF">BKA67DRAFT_534567</name>
</gene>
<evidence type="ECO:0000256" key="1">
    <source>
        <dbReference type="SAM" id="MobiDB-lite"/>
    </source>
</evidence>
<dbReference type="Pfam" id="PF00561">
    <property type="entry name" value="Abhydrolase_1"/>
    <property type="match status" value="1"/>
</dbReference>
<dbReference type="AlphaFoldDB" id="A0A9P8UNW9"/>